<keyword evidence="4 5" id="KW-0676">Redox-active center</keyword>
<dbReference type="Pfam" id="PF08534">
    <property type="entry name" value="Redoxin"/>
    <property type="match status" value="1"/>
</dbReference>
<feature type="domain" description="Thioredoxin" evidence="6">
    <location>
        <begin position="23"/>
        <end position="172"/>
    </location>
</feature>
<name>A0A1M6U2V4_9BACL</name>
<evidence type="ECO:0000313" key="8">
    <source>
        <dbReference type="Proteomes" id="UP000184016"/>
    </source>
</evidence>
<evidence type="ECO:0000256" key="4">
    <source>
        <dbReference type="ARBA" id="ARBA00023284"/>
    </source>
</evidence>
<dbReference type="PROSITE" id="PS51352">
    <property type="entry name" value="THIOREDOXIN_2"/>
    <property type="match status" value="1"/>
</dbReference>
<protein>
    <recommendedName>
        <fullName evidence="5">Thiol peroxidase</fullName>
        <shortName evidence="5">Tpx</shortName>
        <ecNumber evidence="5">1.11.1.24</ecNumber>
    </recommendedName>
    <alternativeName>
        <fullName evidence="5">Peroxiredoxin tpx</fullName>
        <shortName evidence="5">Prx</shortName>
    </alternativeName>
    <alternativeName>
        <fullName evidence="5">Thioredoxin peroxidase</fullName>
    </alternativeName>
    <alternativeName>
        <fullName evidence="5">Thioredoxin-dependent peroxiredoxin</fullName>
    </alternativeName>
</protein>
<keyword evidence="3" id="KW-1015">Disulfide bond</keyword>
<dbReference type="CDD" id="cd03014">
    <property type="entry name" value="PRX_Atyp2cys"/>
    <property type="match status" value="1"/>
</dbReference>
<dbReference type="InterPro" id="IPR013740">
    <property type="entry name" value="Redoxin"/>
</dbReference>
<dbReference type="SUPFAM" id="SSF52833">
    <property type="entry name" value="Thioredoxin-like"/>
    <property type="match status" value="1"/>
</dbReference>
<dbReference type="RefSeq" id="WP_370541883.1">
    <property type="nucleotide sequence ID" value="NZ_FRAF01000018.1"/>
</dbReference>
<dbReference type="Proteomes" id="UP000184016">
    <property type="component" value="Unassembled WGS sequence"/>
</dbReference>
<comment type="function">
    <text evidence="5">Thiol-specific peroxidase that catalyzes the reduction of hydrogen peroxide and organic hydroperoxides to water and alcohols, respectively. Plays a role in cell protection against oxidative stress by detoxifying peroxides.</text>
</comment>
<keyword evidence="1 5" id="KW-0575">Peroxidase</keyword>
<comment type="caution">
    <text evidence="5">Lacks conserved residue(s) required for the propagation of feature annotation.</text>
</comment>
<organism evidence="7 8">
    <name type="scientific">Alicyclobacillus tolerans</name>
    <dbReference type="NCBI Taxonomy" id="90970"/>
    <lineage>
        <taxon>Bacteria</taxon>
        <taxon>Bacillati</taxon>
        <taxon>Bacillota</taxon>
        <taxon>Bacilli</taxon>
        <taxon>Bacillales</taxon>
        <taxon>Alicyclobacillaceae</taxon>
        <taxon>Alicyclobacillus</taxon>
    </lineage>
</organism>
<dbReference type="HAMAP" id="MF_00269">
    <property type="entry name" value="Tpx"/>
    <property type="match status" value="1"/>
</dbReference>
<dbReference type="NCBIfam" id="NF001808">
    <property type="entry name" value="PRK00522.1"/>
    <property type="match status" value="1"/>
</dbReference>
<sequence>MSEERKGEVTFGGNPVTLVGPKIQVGQKAPEFEVLDNDRKPVTLSSFAGKIRIISVVPSLETGICDAQTRKFNEAAASLGNHVVILTISADLPFTQKRWCAAAGIEQVHTLSDHMEMSFGKAYGTYMKEHRLECRAVFVIDSSDRVVYVEYVPEVAQHPNYEAAIEAAKAAQ</sequence>
<comment type="catalytic activity">
    <reaction evidence="5">
        <text>a hydroperoxide + [thioredoxin]-dithiol = an alcohol + [thioredoxin]-disulfide + H2O</text>
        <dbReference type="Rhea" id="RHEA:62620"/>
        <dbReference type="Rhea" id="RHEA-COMP:10698"/>
        <dbReference type="Rhea" id="RHEA-COMP:10700"/>
        <dbReference type="ChEBI" id="CHEBI:15377"/>
        <dbReference type="ChEBI" id="CHEBI:29950"/>
        <dbReference type="ChEBI" id="CHEBI:30879"/>
        <dbReference type="ChEBI" id="CHEBI:35924"/>
        <dbReference type="ChEBI" id="CHEBI:50058"/>
        <dbReference type="EC" id="1.11.1.24"/>
    </reaction>
</comment>
<evidence type="ECO:0000313" key="7">
    <source>
        <dbReference type="EMBL" id="SHK63602.1"/>
    </source>
</evidence>
<dbReference type="PANTHER" id="PTHR43110">
    <property type="entry name" value="THIOL PEROXIDASE"/>
    <property type="match status" value="1"/>
</dbReference>
<dbReference type="Gene3D" id="3.40.30.10">
    <property type="entry name" value="Glutaredoxin"/>
    <property type="match status" value="1"/>
</dbReference>
<dbReference type="InterPro" id="IPR050455">
    <property type="entry name" value="Tpx_Peroxidase_subfamily"/>
</dbReference>
<keyword evidence="8" id="KW-1185">Reference proteome</keyword>
<comment type="subunit">
    <text evidence="5">Homodimer.</text>
</comment>
<comment type="similarity">
    <text evidence="5">Belongs to the peroxiredoxin family. Tpx subfamily.</text>
</comment>
<dbReference type="InterPro" id="IPR002065">
    <property type="entry name" value="TPX"/>
</dbReference>
<proteinExistence type="inferred from homology"/>
<dbReference type="InterPro" id="IPR036249">
    <property type="entry name" value="Thioredoxin-like_sf"/>
</dbReference>
<accession>A0A1M6U2V4</accession>
<evidence type="ECO:0000256" key="1">
    <source>
        <dbReference type="ARBA" id="ARBA00022559"/>
    </source>
</evidence>
<dbReference type="InterPro" id="IPR013766">
    <property type="entry name" value="Thioredoxin_domain"/>
</dbReference>
<dbReference type="AlphaFoldDB" id="A0A1M6U2V4"/>
<dbReference type="EC" id="1.11.1.24" evidence="5"/>
<evidence type="ECO:0000256" key="5">
    <source>
        <dbReference type="HAMAP-Rule" id="MF_00269"/>
    </source>
</evidence>
<dbReference type="GO" id="GO:0008379">
    <property type="term" value="F:thioredoxin peroxidase activity"/>
    <property type="evidence" value="ECO:0007669"/>
    <property type="project" value="UniProtKB-UniRule"/>
</dbReference>
<gene>
    <name evidence="5" type="primary">tpx</name>
    <name evidence="7" type="ORF">SAMN05443507_11846</name>
</gene>
<dbReference type="STRING" id="1830138.SAMN05443507_11846"/>
<dbReference type="EMBL" id="FRAF01000018">
    <property type="protein sequence ID" value="SHK63602.1"/>
    <property type="molecule type" value="Genomic_DNA"/>
</dbReference>
<evidence type="ECO:0000256" key="3">
    <source>
        <dbReference type="ARBA" id="ARBA00023157"/>
    </source>
</evidence>
<feature type="active site" description="Cysteine sulfenic acid (-SOH) intermediate" evidence="5">
    <location>
        <position position="65"/>
    </location>
</feature>
<dbReference type="PANTHER" id="PTHR43110:SF1">
    <property type="entry name" value="THIOL PEROXIDASE"/>
    <property type="match status" value="1"/>
</dbReference>
<reference evidence="8" key="1">
    <citation type="submission" date="2016-11" db="EMBL/GenBank/DDBJ databases">
        <authorList>
            <person name="Varghese N."/>
            <person name="Submissions S."/>
        </authorList>
    </citation>
    <scope>NUCLEOTIDE SEQUENCE [LARGE SCALE GENOMIC DNA]</scope>
    <source>
        <strain evidence="8">USBA-503</strain>
    </source>
</reference>
<keyword evidence="5" id="KW-0560">Oxidoreductase</keyword>
<evidence type="ECO:0000256" key="2">
    <source>
        <dbReference type="ARBA" id="ARBA00022862"/>
    </source>
</evidence>
<keyword evidence="2 5" id="KW-0049">Antioxidant</keyword>
<evidence type="ECO:0000259" key="6">
    <source>
        <dbReference type="PROSITE" id="PS51352"/>
    </source>
</evidence>